<evidence type="ECO:0000259" key="1">
    <source>
        <dbReference type="Pfam" id="PF09361"/>
    </source>
</evidence>
<dbReference type="STRING" id="1123360.thalar_01463"/>
<evidence type="ECO:0000313" key="3">
    <source>
        <dbReference type="Proteomes" id="UP000015351"/>
    </source>
</evidence>
<dbReference type="Pfam" id="PF09361">
    <property type="entry name" value="Phasin_2"/>
    <property type="match status" value="1"/>
</dbReference>
<sequence>MTGKTTDKTQKTPEAPGLKAIQDVQQAGFKSASALGNAWAEALSNLGVEVFDFVAERVKEDVRTQHQLMHAKSLQEVQKIQGEFVQKALDQYSAETGRLVELSQAAMAKLPGTKIMPD</sequence>
<name>S9RQ06_9RHOB</name>
<comment type="caution">
    <text evidence="2">The sequence shown here is derived from an EMBL/GenBank/DDBJ whole genome shotgun (WGS) entry which is preliminary data.</text>
</comment>
<dbReference type="HOGENOM" id="CLU_2083105_0_0_5"/>
<dbReference type="AlphaFoldDB" id="S9RQ06"/>
<keyword evidence="3" id="KW-1185">Reference proteome</keyword>
<dbReference type="InterPro" id="IPR018968">
    <property type="entry name" value="Phasin"/>
</dbReference>
<dbReference type="EMBL" id="AONI01000009">
    <property type="protein sequence ID" value="EPX80125.1"/>
    <property type="molecule type" value="Genomic_DNA"/>
</dbReference>
<proteinExistence type="predicted"/>
<evidence type="ECO:0000313" key="2">
    <source>
        <dbReference type="EMBL" id="EPX80125.1"/>
    </source>
</evidence>
<feature type="domain" description="Phasin" evidence="1">
    <location>
        <begin position="20"/>
        <end position="108"/>
    </location>
</feature>
<organism evidence="2 3">
    <name type="scientific">Litoreibacter arenae DSM 19593</name>
    <dbReference type="NCBI Taxonomy" id="1123360"/>
    <lineage>
        <taxon>Bacteria</taxon>
        <taxon>Pseudomonadati</taxon>
        <taxon>Pseudomonadota</taxon>
        <taxon>Alphaproteobacteria</taxon>
        <taxon>Rhodobacterales</taxon>
        <taxon>Roseobacteraceae</taxon>
        <taxon>Litoreibacter</taxon>
    </lineage>
</organism>
<dbReference type="OrthoDB" id="7865588at2"/>
<gene>
    <name evidence="2" type="ORF">thalar_01463</name>
</gene>
<accession>S9RQ06</accession>
<dbReference type="RefSeq" id="WP_021100031.1">
    <property type="nucleotide sequence ID" value="NZ_KE557306.1"/>
</dbReference>
<reference evidence="3" key="1">
    <citation type="journal article" date="2013" name="Stand. Genomic Sci.">
        <title>Genome sequence of the Litoreibacter arenae type strain (DSM 19593(T)), a member of the Roseobacter clade isolated from sea sand.</title>
        <authorList>
            <person name="Riedel T."/>
            <person name="Fiebig A."/>
            <person name="Petersen J."/>
            <person name="Gronow S."/>
            <person name="Kyrpides N.C."/>
            <person name="Goker M."/>
            <person name="Klenk H.P."/>
        </authorList>
    </citation>
    <scope>NUCLEOTIDE SEQUENCE [LARGE SCALE GENOMIC DNA]</scope>
    <source>
        <strain evidence="3">DSM 19593</strain>
    </source>
</reference>
<dbReference type="Proteomes" id="UP000015351">
    <property type="component" value="Unassembled WGS sequence"/>
</dbReference>
<dbReference type="eggNOG" id="ENOG5033GDA">
    <property type="taxonomic scope" value="Bacteria"/>
</dbReference>
<protein>
    <recommendedName>
        <fullName evidence="1">Phasin domain-containing protein</fullName>
    </recommendedName>
</protein>